<dbReference type="EMBL" id="BDGB01000161">
    <property type="protein sequence ID" value="GAW73296.1"/>
    <property type="molecule type" value="Genomic_DNA"/>
</dbReference>
<protein>
    <recommendedName>
        <fullName evidence="8">DUF3021 domain-containing protein</fullName>
    </recommendedName>
</protein>
<dbReference type="EMBL" id="NCXI01000090">
    <property type="protein sequence ID" value="PAK78671.1"/>
    <property type="molecule type" value="Genomic_DNA"/>
</dbReference>
<reference evidence="2 5" key="1">
    <citation type="journal article" date="2017" name="Biosci Microbiota Food Health">
        <title>Genomic characterization reconfirms the taxonomic status of Lactobacillus parakefiri.</title>
        <authorList>
            <person name="Tanizawa Y."/>
            <person name="Kobayashi H."/>
            <person name="Kaminuma E."/>
            <person name="Sakamoto M."/>
            <person name="Ohkuma M."/>
            <person name="Nakamura Y."/>
            <person name="Arita M."/>
            <person name="Tohno M."/>
        </authorList>
    </citation>
    <scope>NUCLEOTIDE SEQUENCE [LARGE SCALE GENOMIC DNA]</scope>
    <source>
        <strain evidence="2 5">JCM 8573</strain>
    </source>
</reference>
<reference evidence="4 7" key="3">
    <citation type="journal article" date="2019" name="Appl. Microbiol. Biotechnol.">
        <title>Uncovering carbohydrate metabolism through a genotype-phenotype association study of 56 lactic acid bacteria genomes.</title>
        <authorList>
            <person name="Buron-Moles G."/>
            <person name="Chailyan A."/>
            <person name="Dolejs I."/>
            <person name="Forster J."/>
            <person name="Miks M.H."/>
        </authorList>
    </citation>
    <scope>NUCLEOTIDE SEQUENCE [LARGE SCALE GENOMIC DNA]</scope>
    <source>
        <strain evidence="4 7">DSM 10551</strain>
    </source>
</reference>
<evidence type="ECO:0000256" key="1">
    <source>
        <dbReference type="SAM" id="Phobius"/>
    </source>
</evidence>
<reference evidence="4" key="4">
    <citation type="submission" date="2019-02" db="EMBL/GenBank/DDBJ databases">
        <authorList>
            <person name="Buron G."/>
            <person name="Chaylann A."/>
            <person name="Dolejs I."/>
            <person name="Forster J."/>
            <person name="Miks M.H."/>
        </authorList>
    </citation>
    <scope>NUCLEOTIDE SEQUENCE</scope>
    <source>
        <strain evidence="4">DSM 10551</strain>
    </source>
</reference>
<name>A0A269Y0L7_9LACO</name>
<dbReference type="OrthoDB" id="2294032at2"/>
<comment type="caution">
    <text evidence="3">The sequence shown here is derived from an EMBL/GenBank/DDBJ whole genome shotgun (WGS) entry which is preliminary data.</text>
</comment>
<feature type="transmembrane region" description="Helical" evidence="1">
    <location>
        <begin position="7"/>
        <end position="29"/>
    </location>
</feature>
<accession>A0A269Y0L7</accession>
<feature type="transmembrane region" description="Helical" evidence="1">
    <location>
        <begin position="94"/>
        <end position="117"/>
    </location>
</feature>
<reference evidence="3 6" key="2">
    <citation type="submission" date="2017-04" db="EMBL/GenBank/DDBJ databases">
        <title>Kefir bacterial isolates.</title>
        <authorList>
            <person name="Kim Y."/>
            <person name="Blasche S."/>
            <person name="Patil K.R."/>
        </authorList>
    </citation>
    <scope>NUCLEOTIDE SEQUENCE [LARGE SCALE GENOMIC DNA]</scope>
    <source>
        <strain evidence="3 6">OG2</strain>
    </source>
</reference>
<evidence type="ECO:0008006" key="8">
    <source>
        <dbReference type="Google" id="ProtNLM"/>
    </source>
</evidence>
<keyword evidence="1" id="KW-0812">Transmembrane</keyword>
<dbReference type="AlphaFoldDB" id="A0A269Y0L7"/>
<proteinExistence type="predicted"/>
<gene>
    <name evidence="3" type="ORF">B8W98_09930</name>
    <name evidence="4" type="ORF">C5L28_002518</name>
    <name evidence="2" type="ORF">LPKJCM_02440</name>
</gene>
<evidence type="ECO:0000313" key="6">
    <source>
        <dbReference type="Proteomes" id="UP000216802"/>
    </source>
</evidence>
<feature type="transmembrane region" description="Helical" evidence="1">
    <location>
        <begin position="67"/>
        <end position="88"/>
    </location>
</feature>
<evidence type="ECO:0000313" key="5">
    <source>
        <dbReference type="Proteomes" id="UP000214739"/>
    </source>
</evidence>
<keyword evidence="7" id="KW-1185">Reference proteome</keyword>
<dbReference type="RefSeq" id="WP_057961845.1">
    <property type="nucleotide sequence ID" value="NZ_BAAAXO010000030.1"/>
</dbReference>
<feature type="transmembrane region" description="Helical" evidence="1">
    <location>
        <begin position="41"/>
        <end position="60"/>
    </location>
</feature>
<keyword evidence="1" id="KW-0472">Membrane</keyword>
<dbReference type="EMBL" id="PUFL01000091">
    <property type="protein sequence ID" value="TDG88105.1"/>
    <property type="molecule type" value="Genomic_DNA"/>
</dbReference>
<dbReference type="Proteomes" id="UP000214739">
    <property type="component" value="Unassembled WGS sequence"/>
</dbReference>
<sequence>MKKQAQLIGKLFLSGIKTGSVIYLLLLAVGVQPSSPTAKNILSIMLMAGVIGIFSGLFSLDSLRLELPIHFMVTFLAVLAMMAFNGWVEWINPLFWVEFLIEFLIIYAVAWLIVFLSGNIKITRINKTLKERNQSQNKQ</sequence>
<evidence type="ECO:0000313" key="3">
    <source>
        <dbReference type="EMBL" id="PAK78671.1"/>
    </source>
</evidence>
<dbReference type="Proteomes" id="UP000294668">
    <property type="component" value="Unassembled WGS sequence"/>
</dbReference>
<dbReference type="Proteomes" id="UP000216802">
    <property type="component" value="Unassembled WGS sequence"/>
</dbReference>
<keyword evidence="1" id="KW-1133">Transmembrane helix</keyword>
<evidence type="ECO:0000313" key="2">
    <source>
        <dbReference type="EMBL" id="GAW73296.1"/>
    </source>
</evidence>
<evidence type="ECO:0000313" key="7">
    <source>
        <dbReference type="Proteomes" id="UP000294668"/>
    </source>
</evidence>
<dbReference type="Pfam" id="PF11457">
    <property type="entry name" value="DUF3021"/>
    <property type="match status" value="1"/>
</dbReference>
<dbReference type="InterPro" id="IPR021560">
    <property type="entry name" value="DUF3021"/>
</dbReference>
<organism evidence="3 6">
    <name type="scientific">Lentilactobacillus parakefiri</name>
    <dbReference type="NCBI Taxonomy" id="152332"/>
    <lineage>
        <taxon>Bacteria</taxon>
        <taxon>Bacillati</taxon>
        <taxon>Bacillota</taxon>
        <taxon>Bacilli</taxon>
        <taxon>Lactobacillales</taxon>
        <taxon>Lactobacillaceae</taxon>
        <taxon>Lentilactobacillus</taxon>
    </lineage>
</organism>
<evidence type="ECO:0000313" key="4">
    <source>
        <dbReference type="EMBL" id="TDG88105.1"/>
    </source>
</evidence>